<protein>
    <submittedName>
        <fullName evidence="1">Uncharacterized protein</fullName>
    </submittedName>
</protein>
<keyword evidence="2" id="KW-1185">Reference proteome</keyword>
<gene>
    <name evidence="1" type="ORF">SAMN04488122_2570</name>
</gene>
<reference evidence="2" key="1">
    <citation type="submission" date="2016-10" db="EMBL/GenBank/DDBJ databases">
        <authorList>
            <person name="Varghese N."/>
            <person name="Submissions S."/>
        </authorList>
    </citation>
    <scope>NUCLEOTIDE SEQUENCE [LARGE SCALE GENOMIC DNA]</scope>
    <source>
        <strain evidence="2">DSM 3695</strain>
    </source>
</reference>
<evidence type="ECO:0000313" key="1">
    <source>
        <dbReference type="EMBL" id="SEW37992.1"/>
    </source>
</evidence>
<dbReference type="Proteomes" id="UP000199310">
    <property type="component" value="Unassembled WGS sequence"/>
</dbReference>
<proteinExistence type="predicted"/>
<organism evidence="1 2">
    <name type="scientific">Chitinophaga arvensicola</name>
    <dbReference type="NCBI Taxonomy" id="29529"/>
    <lineage>
        <taxon>Bacteria</taxon>
        <taxon>Pseudomonadati</taxon>
        <taxon>Bacteroidota</taxon>
        <taxon>Chitinophagia</taxon>
        <taxon>Chitinophagales</taxon>
        <taxon>Chitinophagaceae</taxon>
        <taxon>Chitinophaga</taxon>
    </lineage>
</organism>
<evidence type="ECO:0000313" key="2">
    <source>
        <dbReference type="Proteomes" id="UP000199310"/>
    </source>
</evidence>
<sequence>MRLLQVKLRLLDVCCDMYNVLNWQNVCGDKK</sequence>
<name>A0A1I0RAY6_9BACT</name>
<accession>A0A1I0RAY6</accession>
<dbReference type="EMBL" id="FOJG01000001">
    <property type="protein sequence ID" value="SEW37992.1"/>
    <property type="molecule type" value="Genomic_DNA"/>
</dbReference>
<dbReference type="AlphaFoldDB" id="A0A1I0RAY6"/>